<dbReference type="InterPro" id="IPR010982">
    <property type="entry name" value="Lambda_DNA-bd_dom_sf"/>
</dbReference>
<dbReference type="CDD" id="cd00093">
    <property type="entry name" value="HTH_XRE"/>
    <property type="match status" value="1"/>
</dbReference>
<sequence length="99" mass="11355">MRFSEAFRETLFRFDIKGADLAAKAGLTPTQISKFRNGENLRIDSVERILEALPLEAREYMLLLVLQQREADHLPLPVTVRQRLTAEAKYPPQLSEEEG</sequence>
<organism evidence="2">
    <name type="scientific">Leptolyngbya sp. NK1-12</name>
    <dbReference type="NCBI Taxonomy" id="2547451"/>
    <lineage>
        <taxon>Bacteria</taxon>
        <taxon>Bacillati</taxon>
        <taxon>Cyanobacteriota</taxon>
        <taxon>Cyanophyceae</taxon>
        <taxon>Leptolyngbyales</taxon>
        <taxon>Leptolyngbyaceae</taxon>
        <taxon>Leptolyngbya group</taxon>
        <taxon>Leptolyngbya</taxon>
    </lineage>
</organism>
<reference evidence="2" key="1">
    <citation type="submission" date="2020-05" db="EMBL/GenBank/DDBJ databases">
        <authorList>
            <person name="Zhu T."/>
            <person name="Keshari N."/>
            <person name="Lu X."/>
        </authorList>
    </citation>
    <scope>NUCLEOTIDE SEQUENCE</scope>
    <source>
        <strain evidence="2">NK1-12</strain>
    </source>
</reference>
<dbReference type="GO" id="GO:0003677">
    <property type="term" value="F:DNA binding"/>
    <property type="evidence" value="ECO:0007669"/>
    <property type="project" value="InterPro"/>
</dbReference>
<gene>
    <name evidence="2" type="ORF">HJG54_07525</name>
</gene>
<dbReference type="RefSeq" id="WP_316434244.1">
    <property type="nucleotide sequence ID" value="NZ_CP053586.1"/>
</dbReference>
<accession>A0AA96WD22</accession>
<dbReference type="SUPFAM" id="SSF47413">
    <property type="entry name" value="lambda repressor-like DNA-binding domains"/>
    <property type="match status" value="1"/>
</dbReference>
<dbReference type="AlphaFoldDB" id="A0AA96WD22"/>
<dbReference type="Pfam" id="PF13443">
    <property type="entry name" value="HTH_26"/>
    <property type="match status" value="1"/>
</dbReference>
<protein>
    <submittedName>
        <fullName evidence="2">Helix-turn-helix domain-containing protein</fullName>
    </submittedName>
</protein>
<evidence type="ECO:0000259" key="1">
    <source>
        <dbReference type="PROSITE" id="PS50943"/>
    </source>
</evidence>
<evidence type="ECO:0000313" key="2">
    <source>
        <dbReference type="EMBL" id="WNZ22720.1"/>
    </source>
</evidence>
<name>A0AA96WD22_9CYAN</name>
<dbReference type="PROSITE" id="PS50943">
    <property type="entry name" value="HTH_CROC1"/>
    <property type="match status" value="1"/>
</dbReference>
<dbReference type="InterPro" id="IPR001387">
    <property type="entry name" value="Cro/C1-type_HTH"/>
</dbReference>
<feature type="domain" description="HTH cro/C1-type" evidence="1">
    <location>
        <begin position="19"/>
        <end position="60"/>
    </location>
</feature>
<dbReference type="EMBL" id="CP053586">
    <property type="protein sequence ID" value="WNZ22720.1"/>
    <property type="molecule type" value="Genomic_DNA"/>
</dbReference>
<proteinExistence type="predicted"/>
<dbReference type="Gene3D" id="1.10.260.40">
    <property type="entry name" value="lambda repressor-like DNA-binding domains"/>
    <property type="match status" value="1"/>
</dbReference>